<gene>
    <name evidence="2" type="ORF">PENTCL1PPCAC_21332</name>
</gene>
<sequence>AGVTAIVNILLNWSLRLVDVRFQFSRIRPFLNVNSMFSHIFALSISIGKTLSVTTRYTTICFMHKKNEIAKAFATCGYFCFFITTVPICVLSVLKLRREKIKVSLKCLIFLIYIRSLL</sequence>
<accession>A0AAV5TY91</accession>
<keyword evidence="1" id="KW-0472">Membrane</keyword>
<evidence type="ECO:0000313" key="3">
    <source>
        <dbReference type="Proteomes" id="UP001432027"/>
    </source>
</evidence>
<feature type="transmembrane region" description="Helical" evidence="1">
    <location>
        <begin position="72"/>
        <end position="94"/>
    </location>
</feature>
<reference evidence="2" key="1">
    <citation type="submission" date="2023-10" db="EMBL/GenBank/DDBJ databases">
        <title>Genome assembly of Pristionchus species.</title>
        <authorList>
            <person name="Yoshida K."/>
            <person name="Sommer R.J."/>
        </authorList>
    </citation>
    <scope>NUCLEOTIDE SEQUENCE</scope>
    <source>
        <strain evidence="2">RS0144</strain>
    </source>
</reference>
<evidence type="ECO:0000256" key="1">
    <source>
        <dbReference type="SAM" id="Phobius"/>
    </source>
</evidence>
<proteinExistence type="predicted"/>
<organism evidence="2 3">
    <name type="scientific">Pristionchus entomophagus</name>
    <dbReference type="NCBI Taxonomy" id="358040"/>
    <lineage>
        <taxon>Eukaryota</taxon>
        <taxon>Metazoa</taxon>
        <taxon>Ecdysozoa</taxon>
        <taxon>Nematoda</taxon>
        <taxon>Chromadorea</taxon>
        <taxon>Rhabditida</taxon>
        <taxon>Rhabditina</taxon>
        <taxon>Diplogasteromorpha</taxon>
        <taxon>Diplogasteroidea</taxon>
        <taxon>Neodiplogasteridae</taxon>
        <taxon>Pristionchus</taxon>
    </lineage>
</organism>
<name>A0AAV5TY91_9BILA</name>
<feature type="non-terminal residue" evidence="2">
    <location>
        <position position="1"/>
    </location>
</feature>
<keyword evidence="1" id="KW-1133">Transmembrane helix</keyword>
<evidence type="ECO:0008006" key="4">
    <source>
        <dbReference type="Google" id="ProtNLM"/>
    </source>
</evidence>
<evidence type="ECO:0000313" key="2">
    <source>
        <dbReference type="EMBL" id="GMS99157.1"/>
    </source>
</evidence>
<protein>
    <recommendedName>
        <fullName evidence="4">G protein-coupled receptor</fullName>
    </recommendedName>
</protein>
<feature type="non-terminal residue" evidence="2">
    <location>
        <position position="118"/>
    </location>
</feature>
<dbReference type="Proteomes" id="UP001432027">
    <property type="component" value="Unassembled WGS sequence"/>
</dbReference>
<dbReference type="EMBL" id="BTSX01000005">
    <property type="protein sequence ID" value="GMS99157.1"/>
    <property type="molecule type" value="Genomic_DNA"/>
</dbReference>
<keyword evidence="3" id="KW-1185">Reference proteome</keyword>
<keyword evidence="1" id="KW-0812">Transmembrane</keyword>
<comment type="caution">
    <text evidence="2">The sequence shown here is derived from an EMBL/GenBank/DDBJ whole genome shotgun (WGS) entry which is preliminary data.</text>
</comment>
<dbReference type="AlphaFoldDB" id="A0AAV5TY91"/>
<feature type="transmembrane region" description="Helical" evidence="1">
    <location>
        <begin position="31"/>
        <end position="52"/>
    </location>
</feature>